<dbReference type="InterPro" id="IPR017853">
    <property type="entry name" value="GH"/>
</dbReference>
<evidence type="ECO:0000259" key="6">
    <source>
        <dbReference type="PROSITE" id="PS51910"/>
    </source>
</evidence>
<dbReference type="AlphaFoldDB" id="A0A9J6FHG3"/>
<dbReference type="GO" id="GO:0006032">
    <property type="term" value="P:chitin catabolic process"/>
    <property type="evidence" value="ECO:0007669"/>
    <property type="project" value="TreeGrafter"/>
</dbReference>
<dbReference type="GO" id="GO:0005975">
    <property type="term" value="P:carbohydrate metabolic process"/>
    <property type="evidence" value="ECO:0007669"/>
    <property type="project" value="InterPro"/>
</dbReference>
<dbReference type="InterPro" id="IPR029070">
    <property type="entry name" value="Chitinase_insertion_sf"/>
</dbReference>
<evidence type="ECO:0000313" key="8">
    <source>
        <dbReference type="Proteomes" id="UP000821853"/>
    </source>
</evidence>
<protein>
    <recommendedName>
        <fullName evidence="6">GH18 domain-containing protein</fullName>
    </recommendedName>
</protein>
<dbReference type="SUPFAM" id="SSF51445">
    <property type="entry name" value="(Trans)glycosidases"/>
    <property type="match status" value="1"/>
</dbReference>
<dbReference type="VEuPathDB" id="VectorBase:HLOH_040719"/>
<reference evidence="7 8" key="1">
    <citation type="journal article" date="2020" name="Cell">
        <title>Large-Scale Comparative Analyses of Tick Genomes Elucidate Their Genetic Diversity and Vector Capacities.</title>
        <authorList>
            <consortium name="Tick Genome and Microbiome Consortium (TIGMIC)"/>
            <person name="Jia N."/>
            <person name="Wang J."/>
            <person name="Shi W."/>
            <person name="Du L."/>
            <person name="Sun Y."/>
            <person name="Zhan W."/>
            <person name="Jiang J.F."/>
            <person name="Wang Q."/>
            <person name="Zhang B."/>
            <person name="Ji P."/>
            <person name="Bell-Sakyi L."/>
            <person name="Cui X.M."/>
            <person name="Yuan T.T."/>
            <person name="Jiang B.G."/>
            <person name="Yang W.F."/>
            <person name="Lam T.T."/>
            <person name="Chang Q.C."/>
            <person name="Ding S.J."/>
            <person name="Wang X.J."/>
            <person name="Zhu J.G."/>
            <person name="Ruan X.D."/>
            <person name="Zhao L."/>
            <person name="Wei J.T."/>
            <person name="Ye R.Z."/>
            <person name="Que T.C."/>
            <person name="Du C.H."/>
            <person name="Zhou Y.H."/>
            <person name="Cheng J.X."/>
            <person name="Dai P.F."/>
            <person name="Guo W.B."/>
            <person name="Han X.H."/>
            <person name="Huang E.J."/>
            <person name="Li L.F."/>
            <person name="Wei W."/>
            <person name="Gao Y.C."/>
            <person name="Liu J.Z."/>
            <person name="Shao H.Z."/>
            <person name="Wang X."/>
            <person name="Wang C.C."/>
            <person name="Yang T.C."/>
            <person name="Huo Q.B."/>
            <person name="Li W."/>
            <person name="Chen H.Y."/>
            <person name="Chen S.E."/>
            <person name="Zhou L.G."/>
            <person name="Ni X.B."/>
            <person name="Tian J.H."/>
            <person name="Sheng Y."/>
            <person name="Liu T."/>
            <person name="Pan Y.S."/>
            <person name="Xia L.Y."/>
            <person name="Li J."/>
            <person name="Zhao F."/>
            <person name="Cao W.C."/>
        </authorList>
    </citation>
    <scope>NUCLEOTIDE SEQUENCE [LARGE SCALE GENOMIC DNA]</scope>
    <source>
        <strain evidence="7">HaeL-2018</strain>
    </source>
</reference>
<feature type="domain" description="GH18" evidence="6">
    <location>
        <begin position="93"/>
        <end position="451"/>
    </location>
</feature>
<accession>A0A9J6FHG3</accession>
<organism evidence="7 8">
    <name type="scientific">Haemaphysalis longicornis</name>
    <name type="common">Bush tick</name>
    <dbReference type="NCBI Taxonomy" id="44386"/>
    <lineage>
        <taxon>Eukaryota</taxon>
        <taxon>Metazoa</taxon>
        <taxon>Ecdysozoa</taxon>
        <taxon>Arthropoda</taxon>
        <taxon>Chelicerata</taxon>
        <taxon>Arachnida</taxon>
        <taxon>Acari</taxon>
        <taxon>Parasitiformes</taxon>
        <taxon>Ixodida</taxon>
        <taxon>Ixodoidea</taxon>
        <taxon>Ixodidae</taxon>
        <taxon>Haemaphysalinae</taxon>
        <taxon>Haemaphysalis</taxon>
    </lineage>
</organism>
<dbReference type="Pfam" id="PF00704">
    <property type="entry name" value="Glyco_hydro_18"/>
    <property type="match status" value="1"/>
</dbReference>
<dbReference type="GO" id="GO:0008061">
    <property type="term" value="F:chitin binding"/>
    <property type="evidence" value="ECO:0007669"/>
    <property type="project" value="InterPro"/>
</dbReference>
<evidence type="ECO:0000256" key="2">
    <source>
        <dbReference type="ARBA" id="ARBA00022801"/>
    </source>
</evidence>
<dbReference type="PANTHER" id="PTHR11177">
    <property type="entry name" value="CHITINASE"/>
    <property type="match status" value="1"/>
</dbReference>
<keyword evidence="5" id="KW-0812">Transmembrane</keyword>
<name>A0A9J6FHG3_HAELO</name>
<keyword evidence="5" id="KW-0472">Membrane</keyword>
<dbReference type="SMART" id="SM00636">
    <property type="entry name" value="Glyco_18"/>
    <property type="match status" value="1"/>
</dbReference>
<dbReference type="EMBL" id="JABSTR010000001">
    <property type="protein sequence ID" value="KAH9362498.1"/>
    <property type="molecule type" value="Genomic_DNA"/>
</dbReference>
<evidence type="ECO:0000313" key="7">
    <source>
        <dbReference type="EMBL" id="KAH9362498.1"/>
    </source>
</evidence>
<dbReference type="GO" id="GO:0005576">
    <property type="term" value="C:extracellular region"/>
    <property type="evidence" value="ECO:0007669"/>
    <property type="project" value="TreeGrafter"/>
</dbReference>
<dbReference type="Gene3D" id="3.20.20.80">
    <property type="entry name" value="Glycosidases"/>
    <property type="match status" value="1"/>
</dbReference>
<keyword evidence="1" id="KW-0732">Signal</keyword>
<sequence length="468" mass="52469">MSSPTGEACTEKEGSELAGKLPLVLNRRRIPVFIFAVIGILTVAGACFAAVTAVVLYRTAVQELAAEAEGPGALSGPWPGGLQSQLQPSTETRRLFCIYNNHISERKPADNFTIEDLKVQFCDDIVYGYVGLDGTATNIRSKLPKYDYLEEGLKRFVGLKRSKPEVNVWVCLGGSVDDGTRFATLVKDRRTRVTFVRNSAEWLQRNAFQGLLLYWMYPAPEHRINFTVLLADLRNAYAREKLLVSAVLPVSTRQRRESYFVQSVYENLDVVLVDGHRSVDPHRFPITTCASPVRTLLRAWHQGQYGLLRVLDDLTLETDDFRKTVLSVSFAGVSFTLRHKNLHRVGAAAAGPGLPGKRTNESGVLSYVEVQEHLRDEGWKRSYHRYGRCPFARKDFQWVAYEDEHSLDDKAGLLSASAGLAVWDADMDDFAGILGKPYPLLRKVHQVVHGHSAQHKNAGPVRSYRNFF</sequence>
<dbReference type="GO" id="GO:0004568">
    <property type="term" value="F:chitinase activity"/>
    <property type="evidence" value="ECO:0007669"/>
    <property type="project" value="TreeGrafter"/>
</dbReference>
<dbReference type="InterPro" id="IPR050314">
    <property type="entry name" value="Glycosyl_Hydrlase_18"/>
</dbReference>
<keyword evidence="5" id="KW-1133">Transmembrane helix</keyword>
<evidence type="ECO:0000256" key="4">
    <source>
        <dbReference type="ARBA" id="ARBA00023295"/>
    </source>
</evidence>
<dbReference type="InterPro" id="IPR001223">
    <property type="entry name" value="Glyco_hydro18_cat"/>
</dbReference>
<keyword evidence="8" id="KW-1185">Reference proteome</keyword>
<dbReference type="Proteomes" id="UP000821853">
    <property type="component" value="Chromosome 1"/>
</dbReference>
<dbReference type="FunFam" id="3.10.50.10:FF:000003">
    <property type="entry name" value="Class V chitinase CHIT5b"/>
    <property type="match status" value="1"/>
</dbReference>
<keyword evidence="4" id="KW-0326">Glycosidase</keyword>
<dbReference type="OrthoDB" id="73875at2759"/>
<dbReference type="InterPro" id="IPR011583">
    <property type="entry name" value="Chitinase_II/V-like_cat"/>
</dbReference>
<dbReference type="SUPFAM" id="SSF54556">
    <property type="entry name" value="Chitinase insertion domain"/>
    <property type="match status" value="1"/>
</dbReference>
<evidence type="ECO:0000256" key="1">
    <source>
        <dbReference type="ARBA" id="ARBA00022729"/>
    </source>
</evidence>
<dbReference type="PANTHER" id="PTHR11177:SF317">
    <property type="entry name" value="CHITINASE 12-RELATED"/>
    <property type="match status" value="1"/>
</dbReference>
<evidence type="ECO:0000256" key="5">
    <source>
        <dbReference type="SAM" id="Phobius"/>
    </source>
</evidence>
<evidence type="ECO:0000256" key="3">
    <source>
        <dbReference type="ARBA" id="ARBA00023180"/>
    </source>
</evidence>
<gene>
    <name evidence="7" type="ORF">HPB48_015588</name>
</gene>
<dbReference type="Gene3D" id="3.10.50.10">
    <property type="match status" value="1"/>
</dbReference>
<feature type="transmembrane region" description="Helical" evidence="5">
    <location>
        <begin position="30"/>
        <end position="57"/>
    </location>
</feature>
<comment type="caution">
    <text evidence="7">The sequence shown here is derived from an EMBL/GenBank/DDBJ whole genome shotgun (WGS) entry which is preliminary data.</text>
</comment>
<keyword evidence="3" id="KW-0325">Glycoprotein</keyword>
<dbReference type="PROSITE" id="PS51910">
    <property type="entry name" value="GH18_2"/>
    <property type="match status" value="1"/>
</dbReference>
<keyword evidence="2" id="KW-0378">Hydrolase</keyword>
<proteinExistence type="predicted"/>